<name>A0A2R6R3V5_9APHY</name>
<reference evidence="2 3" key="1">
    <citation type="submission" date="2018-02" db="EMBL/GenBank/DDBJ databases">
        <title>Genome sequence of the basidiomycete white-rot fungus Phlebia centrifuga.</title>
        <authorList>
            <person name="Granchi Z."/>
            <person name="Peng M."/>
            <person name="de Vries R.P."/>
            <person name="Hilden K."/>
            <person name="Makela M.R."/>
            <person name="Grigoriev I."/>
            <person name="Riley R."/>
        </authorList>
    </citation>
    <scope>NUCLEOTIDE SEQUENCE [LARGE SCALE GENOMIC DNA]</scope>
    <source>
        <strain evidence="2 3">FBCC195</strain>
    </source>
</reference>
<accession>A0A2R6R3V5</accession>
<gene>
    <name evidence="2" type="ORF">PHLCEN_2v3108</name>
</gene>
<comment type="caution">
    <text evidence="2">The sequence shown here is derived from an EMBL/GenBank/DDBJ whole genome shotgun (WGS) entry which is preliminary data.</text>
</comment>
<evidence type="ECO:0000313" key="3">
    <source>
        <dbReference type="Proteomes" id="UP000186601"/>
    </source>
</evidence>
<organism evidence="2 3">
    <name type="scientific">Hermanssonia centrifuga</name>
    <dbReference type="NCBI Taxonomy" id="98765"/>
    <lineage>
        <taxon>Eukaryota</taxon>
        <taxon>Fungi</taxon>
        <taxon>Dikarya</taxon>
        <taxon>Basidiomycota</taxon>
        <taxon>Agaricomycotina</taxon>
        <taxon>Agaricomycetes</taxon>
        <taxon>Polyporales</taxon>
        <taxon>Meruliaceae</taxon>
        <taxon>Hermanssonia</taxon>
    </lineage>
</organism>
<dbReference type="Proteomes" id="UP000186601">
    <property type="component" value="Unassembled WGS sequence"/>
</dbReference>
<feature type="compositionally biased region" description="Low complexity" evidence="1">
    <location>
        <begin position="42"/>
        <end position="60"/>
    </location>
</feature>
<protein>
    <submittedName>
        <fullName evidence="2">Uncharacterized protein</fullName>
    </submittedName>
</protein>
<dbReference type="AlphaFoldDB" id="A0A2R6R3V5"/>
<dbReference type="EMBL" id="MLYV02000282">
    <property type="protein sequence ID" value="PSS19935.1"/>
    <property type="molecule type" value="Genomic_DNA"/>
</dbReference>
<proteinExistence type="predicted"/>
<evidence type="ECO:0000256" key="1">
    <source>
        <dbReference type="SAM" id="MobiDB-lite"/>
    </source>
</evidence>
<evidence type="ECO:0000313" key="2">
    <source>
        <dbReference type="EMBL" id="PSS19935.1"/>
    </source>
</evidence>
<sequence>MSSQQQAITRLAGIGPIRTTTTPSHHASGPYHVNQSPTTARSLASTSQDSQLSSSFGDLDSMFNSPAPSAGIYGLNGGMGDDMARAQAHFIDRLISDHRLDAQDRSTLHQAAVIPPAQQFTLLTSHVLSSRMSIQQLHKMVEVIQAEVAVLKAYARQNWNLSEPQTVSDIEE</sequence>
<feature type="region of interest" description="Disordered" evidence="1">
    <location>
        <begin position="13"/>
        <end position="60"/>
    </location>
</feature>
<keyword evidence="3" id="KW-1185">Reference proteome</keyword>